<evidence type="ECO:0000256" key="3">
    <source>
        <dbReference type="ARBA" id="ARBA00022801"/>
    </source>
</evidence>
<dbReference type="Pfam" id="PF08014">
    <property type="entry name" value="MATCAP"/>
    <property type="match status" value="1"/>
</dbReference>
<dbReference type="PANTHER" id="PTHR31817">
    <property type="match status" value="1"/>
</dbReference>
<reference evidence="6" key="1">
    <citation type="journal article" date="2019" name="Int. J. Syst. Evol. Microbiol.">
        <title>The Global Catalogue of Microorganisms (GCM) 10K type strain sequencing project: providing services to taxonomists for standard genome sequencing and annotation.</title>
        <authorList>
            <consortium name="The Broad Institute Genomics Platform"/>
            <consortium name="The Broad Institute Genome Sequencing Center for Infectious Disease"/>
            <person name="Wu L."/>
            <person name="Ma J."/>
        </authorList>
    </citation>
    <scope>NUCLEOTIDE SEQUENCE [LARGE SCALE GENOMIC DNA]</scope>
    <source>
        <strain evidence="6">CCUG 51308</strain>
    </source>
</reference>
<name>A0ABW2ING6_9PROT</name>
<proteinExistence type="predicted"/>
<dbReference type="InterPro" id="IPR012548">
    <property type="entry name" value="MATCAP"/>
</dbReference>
<evidence type="ECO:0000313" key="6">
    <source>
        <dbReference type="Proteomes" id="UP001596492"/>
    </source>
</evidence>
<evidence type="ECO:0000313" key="5">
    <source>
        <dbReference type="EMBL" id="MFC7292597.1"/>
    </source>
</evidence>
<accession>A0ABW2ING6</accession>
<comment type="cofactor">
    <cofactor evidence="1">
        <name>Zn(2+)</name>
        <dbReference type="ChEBI" id="CHEBI:29105"/>
    </cofactor>
</comment>
<keyword evidence="2" id="KW-0645">Protease</keyword>
<comment type="caution">
    <text evidence="5">The sequence shown here is derived from an EMBL/GenBank/DDBJ whole genome shotgun (WGS) entry which is preliminary data.</text>
</comment>
<organism evidence="5 6">
    <name type="scientific">Hirschia litorea</name>
    <dbReference type="NCBI Taxonomy" id="1199156"/>
    <lineage>
        <taxon>Bacteria</taxon>
        <taxon>Pseudomonadati</taxon>
        <taxon>Pseudomonadota</taxon>
        <taxon>Alphaproteobacteria</taxon>
        <taxon>Hyphomonadales</taxon>
        <taxon>Hyphomonadaceae</taxon>
        <taxon>Hirschia</taxon>
    </lineage>
</organism>
<keyword evidence="3" id="KW-0378">Hydrolase</keyword>
<dbReference type="EMBL" id="JBHTBR010000005">
    <property type="protein sequence ID" value="MFC7292597.1"/>
    <property type="molecule type" value="Genomic_DNA"/>
</dbReference>
<keyword evidence="6" id="KW-1185">Reference proteome</keyword>
<gene>
    <name evidence="5" type="ORF">ACFQS8_13280</name>
</gene>
<dbReference type="SMART" id="SM01154">
    <property type="entry name" value="DUF1704"/>
    <property type="match status" value="1"/>
</dbReference>
<dbReference type="Proteomes" id="UP001596492">
    <property type="component" value="Unassembled WGS sequence"/>
</dbReference>
<evidence type="ECO:0000256" key="2">
    <source>
        <dbReference type="ARBA" id="ARBA00022670"/>
    </source>
</evidence>
<evidence type="ECO:0000256" key="1">
    <source>
        <dbReference type="ARBA" id="ARBA00001947"/>
    </source>
</evidence>
<evidence type="ECO:0000256" key="4">
    <source>
        <dbReference type="ARBA" id="ARBA00023049"/>
    </source>
</evidence>
<dbReference type="PANTHER" id="PTHR31817:SF0">
    <property type="entry name" value="CHROMOSOME UNDETERMINED SCAFFOLD_67, WHOLE GENOME SHOTGUN SEQUENCE"/>
    <property type="match status" value="1"/>
</dbReference>
<sequence length="426" mass="47754">MVEISSNELIKLKQAAALLLEAEERLPVLKTVSWNRSLADQFFASGEKELPRPVYMRIDPEPSLERIKAARKLVDGDSPVHDWLNRLAGVFEQTAAMMSAVGTKDFYKHSLDLYGGPESPVAGRNGAVLALANRLDQTLDDFNMGQHDFVKPDKISAQKLKQLLDEELPKYFGVHSPQVIVTHEVSGKAAAGRDYIKLREDASFSDLDVTQLLQHEALVHIATNFNGQSQAKFPLLGEGHPGNSRTQEGLAVFAEFISGALDPSRLKRLSDRVIAIDMAEKGADFIDLYKFFRERDPSDRRFEAFESARRVVRGGMVEGGAPFTKDAIYLGGLLEVHNYLRTAVRMRDATYIRLLFVGKIDLVDLEAMKMLLANKLIDEPRFVPPWVSDMRHLLSYLAYSTFLNEIDLGQVASQYDELFHGENTAK</sequence>
<dbReference type="RefSeq" id="WP_382168155.1">
    <property type="nucleotide sequence ID" value="NZ_JBHTBR010000005.1"/>
</dbReference>
<keyword evidence="4" id="KW-0482">Metalloprotease</keyword>
<protein>
    <submittedName>
        <fullName evidence="5">Flavohemoglobin expression-modulating QEGLA motif protein</fullName>
    </submittedName>
</protein>